<dbReference type="EMBL" id="BKCJ010000671">
    <property type="protein sequence ID" value="GEU35267.1"/>
    <property type="molecule type" value="Genomic_DNA"/>
</dbReference>
<protein>
    <submittedName>
        <fullName evidence="1">Uncharacterized protein</fullName>
    </submittedName>
</protein>
<sequence>MEFVSFSSNNSNSSNGVNTAQGINTFNGINTASSQPNSTHLVNKDLEQIHPDDLEKMELKTPAISLLRPFGCPVAILNTIDHLRKFDRKADESFFVGYSLNNSRPNWLFDIDALTKTMNYQPVVALSNDFSELILLLHINAASSSGVNVVGTNISMDLSTDLIMPSLEDIGIFEDSHDDEDVFGTEADFYNLDSTFQVSHIPTKRIHKDHPLEQVIRDLHSAPQTRRMSKNLEEHGLVGIVIPRTDNKDL</sequence>
<evidence type="ECO:0000313" key="1">
    <source>
        <dbReference type="EMBL" id="GEU35267.1"/>
    </source>
</evidence>
<accession>A0A6L2JFB6</accession>
<dbReference type="AlphaFoldDB" id="A0A6L2JFB6"/>
<gene>
    <name evidence="1" type="ORF">Tci_007245</name>
</gene>
<organism evidence="1">
    <name type="scientific">Tanacetum cinerariifolium</name>
    <name type="common">Dalmatian daisy</name>
    <name type="synonym">Chrysanthemum cinerariifolium</name>
    <dbReference type="NCBI Taxonomy" id="118510"/>
    <lineage>
        <taxon>Eukaryota</taxon>
        <taxon>Viridiplantae</taxon>
        <taxon>Streptophyta</taxon>
        <taxon>Embryophyta</taxon>
        <taxon>Tracheophyta</taxon>
        <taxon>Spermatophyta</taxon>
        <taxon>Magnoliopsida</taxon>
        <taxon>eudicotyledons</taxon>
        <taxon>Gunneridae</taxon>
        <taxon>Pentapetalae</taxon>
        <taxon>asterids</taxon>
        <taxon>campanulids</taxon>
        <taxon>Asterales</taxon>
        <taxon>Asteraceae</taxon>
        <taxon>Asteroideae</taxon>
        <taxon>Anthemideae</taxon>
        <taxon>Anthemidinae</taxon>
        <taxon>Tanacetum</taxon>
    </lineage>
</organism>
<name>A0A6L2JFB6_TANCI</name>
<reference evidence="1" key="1">
    <citation type="journal article" date="2019" name="Sci. Rep.">
        <title>Draft genome of Tanacetum cinerariifolium, the natural source of mosquito coil.</title>
        <authorList>
            <person name="Yamashiro T."/>
            <person name="Shiraishi A."/>
            <person name="Satake H."/>
            <person name="Nakayama K."/>
        </authorList>
    </citation>
    <scope>NUCLEOTIDE SEQUENCE</scope>
</reference>
<proteinExistence type="predicted"/>
<comment type="caution">
    <text evidence="1">The sequence shown here is derived from an EMBL/GenBank/DDBJ whole genome shotgun (WGS) entry which is preliminary data.</text>
</comment>